<dbReference type="PANTHER" id="PTHR24221:SF654">
    <property type="entry name" value="ATP-BINDING CASSETTE SUB-FAMILY B MEMBER 6"/>
    <property type="match status" value="1"/>
</dbReference>
<dbReference type="GO" id="GO:0005524">
    <property type="term" value="F:ATP binding"/>
    <property type="evidence" value="ECO:0007669"/>
    <property type="project" value="UniProtKB-KW"/>
</dbReference>
<dbReference type="AlphaFoldDB" id="A0A644WPV9"/>
<protein>
    <submittedName>
        <fullName evidence="13">Protein glycosylation K</fullName>
    </submittedName>
</protein>
<dbReference type="PROSITE" id="PS50929">
    <property type="entry name" value="ABC_TM1F"/>
    <property type="match status" value="1"/>
</dbReference>
<dbReference type="PANTHER" id="PTHR24221">
    <property type="entry name" value="ATP-BINDING CASSETTE SUB-FAMILY B"/>
    <property type="match status" value="1"/>
</dbReference>
<dbReference type="GO" id="GO:0140359">
    <property type="term" value="F:ABC-type transporter activity"/>
    <property type="evidence" value="ECO:0007669"/>
    <property type="project" value="InterPro"/>
</dbReference>
<dbReference type="PROSITE" id="PS50893">
    <property type="entry name" value="ABC_TRANSPORTER_2"/>
    <property type="match status" value="1"/>
</dbReference>
<dbReference type="EMBL" id="VSSQ01001028">
    <property type="protein sequence ID" value="MPM04314.1"/>
    <property type="molecule type" value="Genomic_DNA"/>
</dbReference>
<dbReference type="GO" id="GO:0005886">
    <property type="term" value="C:plasma membrane"/>
    <property type="evidence" value="ECO:0007669"/>
    <property type="project" value="UniProtKB-SubCell"/>
</dbReference>
<feature type="domain" description="ABC transmembrane type-1" evidence="12">
    <location>
        <begin position="43"/>
        <end position="314"/>
    </location>
</feature>
<feature type="transmembrane region" description="Helical" evidence="10">
    <location>
        <begin position="43"/>
        <end position="67"/>
    </location>
</feature>
<evidence type="ECO:0000256" key="9">
    <source>
        <dbReference type="SAM" id="MobiDB-lite"/>
    </source>
</evidence>
<reference evidence="13" key="1">
    <citation type="submission" date="2019-08" db="EMBL/GenBank/DDBJ databases">
        <authorList>
            <person name="Kucharzyk K."/>
            <person name="Murdoch R.W."/>
            <person name="Higgins S."/>
            <person name="Loffler F."/>
        </authorList>
    </citation>
    <scope>NUCLEOTIDE SEQUENCE</scope>
</reference>
<dbReference type="InterPro" id="IPR039421">
    <property type="entry name" value="Type_1_exporter"/>
</dbReference>
<keyword evidence="4 10" id="KW-0812">Transmembrane</keyword>
<dbReference type="FunFam" id="3.40.50.300:FF:000221">
    <property type="entry name" value="Multidrug ABC transporter ATP-binding protein"/>
    <property type="match status" value="1"/>
</dbReference>
<keyword evidence="2" id="KW-0813">Transport</keyword>
<feature type="transmembrane region" description="Helical" evidence="10">
    <location>
        <begin position="201"/>
        <end position="220"/>
    </location>
</feature>
<dbReference type="InterPro" id="IPR003593">
    <property type="entry name" value="AAA+_ATPase"/>
</dbReference>
<keyword evidence="7 10" id="KW-1133">Transmembrane helix</keyword>
<dbReference type="Gene3D" id="3.40.50.300">
    <property type="entry name" value="P-loop containing nucleotide triphosphate hydrolases"/>
    <property type="match status" value="1"/>
</dbReference>
<dbReference type="GO" id="GO:0016887">
    <property type="term" value="F:ATP hydrolysis activity"/>
    <property type="evidence" value="ECO:0007669"/>
    <property type="project" value="InterPro"/>
</dbReference>
<evidence type="ECO:0000256" key="4">
    <source>
        <dbReference type="ARBA" id="ARBA00022692"/>
    </source>
</evidence>
<proteinExistence type="predicted"/>
<accession>A0A644WPV9</accession>
<evidence type="ECO:0000256" key="10">
    <source>
        <dbReference type="SAM" id="Phobius"/>
    </source>
</evidence>
<feature type="compositionally biased region" description="Basic and acidic residues" evidence="9">
    <location>
        <begin position="1"/>
        <end position="13"/>
    </location>
</feature>
<dbReference type="InterPro" id="IPR036640">
    <property type="entry name" value="ABC1_TM_sf"/>
</dbReference>
<evidence type="ECO:0000256" key="3">
    <source>
        <dbReference type="ARBA" id="ARBA00022475"/>
    </source>
</evidence>
<comment type="caution">
    <text evidence="13">The sequence shown here is derived from an EMBL/GenBank/DDBJ whole genome shotgun (WGS) entry which is preliminary data.</text>
</comment>
<dbReference type="SUPFAM" id="SSF52540">
    <property type="entry name" value="P-loop containing nucleoside triphosphate hydrolases"/>
    <property type="match status" value="1"/>
</dbReference>
<dbReference type="InterPro" id="IPR003439">
    <property type="entry name" value="ABC_transporter-like_ATP-bd"/>
</dbReference>
<sequence length="636" mass="70834">MTEEHPGTVERKPTGSSPETAAEKTIVRKLYEIFTPQERMQALLIFFAGLITAFAQMAGVFSVFPFINVAMDPASIQDSPWLTLAYTAFSFSSPREFMAALGIAVVLLVILSNGITALTMWAKTRFVLNRNYTLSNRLLAVYLSRPYAFFLINNTSDLGKNVLSEINQLTSSFLMPLFEAMINILILVVIVFMLFSVNPAVTLVTLGFLGTVYGTLNYFLKVKLKQKGAERMETNKKRFRAATEALSSIKISRVIGAESFFLDRFAENSRKFADLNVFAKVVGQLPSYLMESIVFGGLILFVVLALVRGGEVSAVVPMVSLYAFAGKRLIPALQQIYASVTQIYYNKAILDRLYQDLVSDEQPDLFPKEGGEKEELPFRHRIVLENIRFRYPEGERNVIDGLDLEIPKESVVGLVGSTGSGKTTLVDIILGLHIPKEGRMLIDDTPVAPANIRAWRRTIGYVPQDIYLSDDTVTRNIAFGIPDDRIDEEQVRRAARIAALDDFIQTLPEQYGTVIGERGVRLSGGQRQRIGLARALYRSPEVLVLDEATSSLDGATEETVLNAIRSASKAKTVIMIAHRLNTLKDCDVIYMLEKGRISASGTYEGLLLENREFMRMAKVETERNNDEPEGKKPAAQ</sequence>
<comment type="subcellular location">
    <subcellularLocation>
        <location evidence="1">Cell membrane</location>
        <topology evidence="1">Multi-pass membrane protein</topology>
    </subcellularLocation>
</comment>
<dbReference type="InterPro" id="IPR017871">
    <property type="entry name" value="ABC_transporter-like_CS"/>
</dbReference>
<feature type="transmembrane region" description="Helical" evidence="10">
    <location>
        <begin position="173"/>
        <end position="195"/>
    </location>
</feature>
<dbReference type="SUPFAM" id="SSF90123">
    <property type="entry name" value="ABC transporter transmembrane region"/>
    <property type="match status" value="1"/>
</dbReference>
<keyword evidence="6" id="KW-0067">ATP-binding</keyword>
<dbReference type="InterPro" id="IPR027417">
    <property type="entry name" value="P-loop_NTPase"/>
</dbReference>
<feature type="region of interest" description="Disordered" evidence="9">
    <location>
        <begin position="1"/>
        <end position="20"/>
    </location>
</feature>
<dbReference type="SMART" id="SM00382">
    <property type="entry name" value="AAA"/>
    <property type="match status" value="1"/>
</dbReference>
<evidence type="ECO:0000256" key="6">
    <source>
        <dbReference type="ARBA" id="ARBA00022840"/>
    </source>
</evidence>
<evidence type="ECO:0000259" key="12">
    <source>
        <dbReference type="PROSITE" id="PS50929"/>
    </source>
</evidence>
<evidence type="ECO:0000256" key="5">
    <source>
        <dbReference type="ARBA" id="ARBA00022741"/>
    </source>
</evidence>
<evidence type="ECO:0000256" key="7">
    <source>
        <dbReference type="ARBA" id="ARBA00022989"/>
    </source>
</evidence>
<keyword evidence="3" id="KW-1003">Cell membrane</keyword>
<dbReference type="PROSITE" id="PS00211">
    <property type="entry name" value="ABC_TRANSPORTER_1"/>
    <property type="match status" value="1"/>
</dbReference>
<gene>
    <name evidence="13" type="primary">pglK_2</name>
    <name evidence="13" type="ORF">SDC9_50590</name>
</gene>
<feature type="transmembrane region" description="Helical" evidence="10">
    <location>
        <begin position="288"/>
        <end position="307"/>
    </location>
</feature>
<evidence type="ECO:0000256" key="2">
    <source>
        <dbReference type="ARBA" id="ARBA00022448"/>
    </source>
</evidence>
<feature type="domain" description="ABC transporter" evidence="11">
    <location>
        <begin position="382"/>
        <end position="619"/>
    </location>
</feature>
<keyword evidence="5" id="KW-0547">Nucleotide-binding</keyword>
<feature type="transmembrane region" description="Helical" evidence="10">
    <location>
        <begin position="97"/>
        <end position="122"/>
    </location>
</feature>
<dbReference type="InterPro" id="IPR011527">
    <property type="entry name" value="ABC1_TM_dom"/>
</dbReference>
<dbReference type="Pfam" id="PF00005">
    <property type="entry name" value="ABC_tran"/>
    <property type="match status" value="1"/>
</dbReference>
<dbReference type="GO" id="GO:0034040">
    <property type="term" value="F:ATPase-coupled lipid transmembrane transporter activity"/>
    <property type="evidence" value="ECO:0007669"/>
    <property type="project" value="TreeGrafter"/>
</dbReference>
<keyword evidence="8 10" id="KW-0472">Membrane</keyword>
<evidence type="ECO:0000256" key="1">
    <source>
        <dbReference type="ARBA" id="ARBA00004651"/>
    </source>
</evidence>
<evidence type="ECO:0000259" key="11">
    <source>
        <dbReference type="PROSITE" id="PS50893"/>
    </source>
</evidence>
<dbReference type="Pfam" id="PF00664">
    <property type="entry name" value="ABC_membrane"/>
    <property type="match status" value="1"/>
</dbReference>
<evidence type="ECO:0000313" key="13">
    <source>
        <dbReference type="EMBL" id="MPM04314.1"/>
    </source>
</evidence>
<dbReference type="Gene3D" id="1.20.1560.10">
    <property type="entry name" value="ABC transporter type 1, transmembrane domain"/>
    <property type="match status" value="1"/>
</dbReference>
<evidence type="ECO:0000256" key="8">
    <source>
        <dbReference type="ARBA" id="ARBA00023136"/>
    </source>
</evidence>
<name>A0A644WPV9_9ZZZZ</name>
<organism evidence="13">
    <name type="scientific">bioreactor metagenome</name>
    <dbReference type="NCBI Taxonomy" id="1076179"/>
    <lineage>
        <taxon>unclassified sequences</taxon>
        <taxon>metagenomes</taxon>
        <taxon>ecological metagenomes</taxon>
    </lineage>
</organism>